<dbReference type="AlphaFoldDB" id="A0A834ME80"/>
<comment type="caution">
    <text evidence="2">The sequence shown here is derived from an EMBL/GenBank/DDBJ whole genome shotgun (WGS) entry which is preliminary data.</text>
</comment>
<organism evidence="2 3">
    <name type="scientific">Rhynchophorus ferrugineus</name>
    <name type="common">Red palm weevil</name>
    <name type="synonym">Curculio ferrugineus</name>
    <dbReference type="NCBI Taxonomy" id="354439"/>
    <lineage>
        <taxon>Eukaryota</taxon>
        <taxon>Metazoa</taxon>
        <taxon>Ecdysozoa</taxon>
        <taxon>Arthropoda</taxon>
        <taxon>Hexapoda</taxon>
        <taxon>Insecta</taxon>
        <taxon>Pterygota</taxon>
        <taxon>Neoptera</taxon>
        <taxon>Endopterygota</taxon>
        <taxon>Coleoptera</taxon>
        <taxon>Polyphaga</taxon>
        <taxon>Cucujiformia</taxon>
        <taxon>Curculionidae</taxon>
        <taxon>Dryophthorinae</taxon>
        <taxon>Rhynchophorus</taxon>
    </lineage>
</organism>
<gene>
    <name evidence="2" type="ORF">GWI33_005732</name>
</gene>
<feature type="region of interest" description="Disordered" evidence="1">
    <location>
        <begin position="1"/>
        <end position="24"/>
    </location>
</feature>
<evidence type="ECO:0000256" key="1">
    <source>
        <dbReference type="SAM" id="MobiDB-lite"/>
    </source>
</evidence>
<sequence length="84" mass="9610">MRGRREDGEKETAHGRDGRFKKKNPVLRARNRKIYSWALNCREMQTSIPGTPYVSYSLAPLLVQFSLLGSRGTTWLDETLLGVK</sequence>
<evidence type="ECO:0000313" key="2">
    <source>
        <dbReference type="EMBL" id="KAF7280573.1"/>
    </source>
</evidence>
<keyword evidence="3" id="KW-1185">Reference proteome</keyword>
<proteinExistence type="predicted"/>
<dbReference type="Proteomes" id="UP000625711">
    <property type="component" value="Unassembled WGS sequence"/>
</dbReference>
<protein>
    <submittedName>
        <fullName evidence="2">Uncharacterized protein</fullName>
    </submittedName>
</protein>
<dbReference type="EMBL" id="JAACXV010000285">
    <property type="protein sequence ID" value="KAF7280573.1"/>
    <property type="molecule type" value="Genomic_DNA"/>
</dbReference>
<evidence type="ECO:0000313" key="3">
    <source>
        <dbReference type="Proteomes" id="UP000625711"/>
    </source>
</evidence>
<accession>A0A834ME80</accession>
<reference evidence="2" key="1">
    <citation type="submission" date="2020-08" db="EMBL/GenBank/DDBJ databases">
        <title>Genome sequencing and assembly of the red palm weevil Rhynchophorus ferrugineus.</title>
        <authorList>
            <person name="Dias G.B."/>
            <person name="Bergman C.M."/>
            <person name="Manee M."/>
        </authorList>
    </citation>
    <scope>NUCLEOTIDE SEQUENCE</scope>
    <source>
        <strain evidence="2">AA-2017</strain>
        <tissue evidence="2">Whole larva</tissue>
    </source>
</reference>
<name>A0A834ME80_RHYFE</name>
<feature type="compositionally biased region" description="Basic and acidic residues" evidence="1">
    <location>
        <begin position="1"/>
        <end position="18"/>
    </location>
</feature>